<dbReference type="Pfam" id="PF04892">
    <property type="entry name" value="VanZ"/>
    <property type="match status" value="1"/>
</dbReference>
<dbReference type="NCBIfam" id="NF037970">
    <property type="entry name" value="vanZ_1"/>
    <property type="match status" value="1"/>
</dbReference>
<evidence type="ECO:0000313" key="3">
    <source>
        <dbReference type="EMBL" id="KII76152.1"/>
    </source>
</evidence>
<feature type="transmembrane region" description="Helical" evidence="1">
    <location>
        <begin position="49"/>
        <end position="68"/>
    </location>
</feature>
<dbReference type="EMBL" id="JTKH01000024">
    <property type="protein sequence ID" value="KII76152.1"/>
    <property type="molecule type" value="Genomic_DNA"/>
</dbReference>
<dbReference type="AlphaFoldDB" id="A0A0C2NPW5"/>
<feature type="transmembrane region" description="Helical" evidence="1">
    <location>
        <begin position="111"/>
        <end position="130"/>
    </location>
</feature>
<dbReference type="Proteomes" id="UP000031672">
    <property type="component" value="Unassembled WGS sequence"/>
</dbReference>
<dbReference type="OrthoDB" id="5917615at2"/>
<dbReference type="RefSeq" id="WP_040992085.1">
    <property type="nucleotide sequence ID" value="NZ_JBFRUC010000040.1"/>
</dbReference>
<keyword evidence="1" id="KW-0812">Transmembrane</keyword>
<accession>A0A0C2NPW5</accession>
<protein>
    <recommendedName>
        <fullName evidence="2">VanZ-like domain-containing protein</fullName>
    </recommendedName>
</protein>
<keyword evidence="1" id="KW-1133">Transmembrane helix</keyword>
<proteinExistence type="predicted"/>
<feature type="domain" description="VanZ-like" evidence="2">
    <location>
        <begin position="51"/>
        <end position="126"/>
    </location>
</feature>
<dbReference type="STRING" id="1461322.OJ16_15160"/>
<keyword evidence="4" id="KW-1185">Reference proteome</keyword>
<sequence>MNKRSLYLNTRVILLISIVLVGGLASMAKTFNLNGHWVVQIENMLGGDWALHAIIATGLGFLASWATPKYYYRNAFFRLPPLLILMLILVSADEVMQNFSPLRQFSWEDLLINICGILFGSAVYRLYLVFRRL</sequence>
<organism evidence="3 4">
    <name type="scientific">Vibrio renipiscarius</name>
    <dbReference type="NCBI Taxonomy" id="1461322"/>
    <lineage>
        <taxon>Bacteria</taxon>
        <taxon>Pseudomonadati</taxon>
        <taxon>Pseudomonadota</taxon>
        <taxon>Gammaproteobacteria</taxon>
        <taxon>Vibrionales</taxon>
        <taxon>Vibrionaceae</taxon>
        <taxon>Vibrio</taxon>
    </lineage>
</organism>
<accession>A0A0C2NVW0</accession>
<keyword evidence="1" id="KW-0472">Membrane</keyword>
<reference evidence="3 4" key="1">
    <citation type="submission" date="2014-11" db="EMBL/GenBank/DDBJ databases">
        <title>Draft Genome Sequence of Vibrio piscirenalis strains CECT 8603T and CECT 8604, two marine Gammaproteobacterium isolated from cultured gilthead sea bream (Sparus aurata).</title>
        <authorList>
            <person name="Arahal D.R."/>
            <person name="Rodrigo-Torres L."/>
            <person name="Lucena T."/>
            <person name="Pujalte M.J."/>
        </authorList>
    </citation>
    <scope>NUCLEOTIDE SEQUENCE [LARGE SCALE GENOMIC DNA]</scope>
    <source>
        <strain evidence="3 4">DCR 1-4-2</strain>
    </source>
</reference>
<dbReference type="InterPro" id="IPR006976">
    <property type="entry name" value="VanZ-like"/>
</dbReference>
<evidence type="ECO:0000313" key="4">
    <source>
        <dbReference type="Proteomes" id="UP000031672"/>
    </source>
</evidence>
<feature type="transmembrane region" description="Helical" evidence="1">
    <location>
        <begin position="75"/>
        <end position="91"/>
    </location>
</feature>
<comment type="caution">
    <text evidence="3">The sequence shown here is derived from an EMBL/GenBank/DDBJ whole genome shotgun (WGS) entry which is preliminary data.</text>
</comment>
<name>A0A0C2NPW5_9VIBR</name>
<feature type="transmembrane region" description="Helical" evidence="1">
    <location>
        <begin position="12"/>
        <end position="29"/>
    </location>
</feature>
<evidence type="ECO:0000259" key="2">
    <source>
        <dbReference type="Pfam" id="PF04892"/>
    </source>
</evidence>
<gene>
    <name evidence="3" type="ORF">OJ16_15160</name>
</gene>
<evidence type="ECO:0000256" key="1">
    <source>
        <dbReference type="SAM" id="Phobius"/>
    </source>
</evidence>